<reference evidence="2 3" key="1">
    <citation type="journal article" date="2023" name="Microorganisms">
        <title>Thiorhodovibrio frisius and Trv. litoralis spp. nov., Two Novel Members from a Clade of Fastidious Purple Sulfur Bacteria That Exhibit Unique Red-Shifted Light-Harvesting Capabilities.</title>
        <authorList>
            <person name="Methner A."/>
            <person name="Kuzyk S.B."/>
            <person name="Petersen J."/>
            <person name="Bauer S."/>
            <person name="Brinkmann H."/>
            <person name="Sichau K."/>
            <person name="Wanner G."/>
            <person name="Wolf J."/>
            <person name="Neumann-Schaal M."/>
            <person name="Henke P."/>
            <person name="Tank M."/>
            <person name="Sproer C."/>
            <person name="Bunk B."/>
            <person name="Overmann J."/>
        </authorList>
    </citation>
    <scope>NUCLEOTIDE SEQUENCE [LARGE SCALE GENOMIC DNA]</scope>
    <source>
        <strain evidence="2 3">DSM 6702</strain>
    </source>
</reference>
<keyword evidence="1" id="KW-1133">Transmembrane helix</keyword>
<evidence type="ECO:0000313" key="3">
    <source>
        <dbReference type="Proteomes" id="UP001432180"/>
    </source>
</evidence>
<dbReference type="EMBL" id="CP121472">
    <property type="protein sequence ID" value="WPL15769.1"/>
    <property type="molecule type" value="Genomic_DNA"/>
</dbReference>
<dbReference type="PANTHER" id="PTHR28008:SF1">
    <property type="entry name" value="DOMAIN PROTEIN, PUTATIVE (AFU_ORTHOLOGUE AFUA_3G10980)-RELATED"/>
    <property type="match status" value="1"/>
</dbReference>
<sequence>MNDTMNCLGASSAHGQPIRLKFWRGIAWLLVILVVVLSVLPTSVPPGFDGGDKLQHLLAYAVLGFFFAVLYPRHQRLALLGLILLGALLEWVQGLLPVRVASLPDWLADALGVLLGIWLAQSRARALFAWLEQKILMLAMVLGRRAHRRN</sequence>
<keyword evidence="1" id="KW-0472">Membrane</keyword>
<dbReference type="NCBIfam" id="NF037970">
    <property type="entry name" value="vanZ_1"/>
    <property type="match status" value="1"/>
</dbReference>
<feature type="transmembrane region" description="Helical" evidence="1">
    <location>
        <begin position="78"/>
        <end position="98"/>
    </location>
</feature>
<accession>A0ABZ0S5B3</accession>
<evidence type="ECO:0000256" key="1">
    <source>
        <dbReference type="SAM" id="Phobius"/>
    </source>
</evidence>
<evidence type="ECO:0000313" key="2">
    <source>
        <dbReference type="EMBL" id="WPL15769.1"/>
    </source>
</evidence>
<proteinExistence type="predicted"/>
<dbReference type="PANTHER" id="PTHR28008">
    <property type="entry name" value="DOMAIN PROTEIN, PUTATIVE (AFU_ORTHOLOGUE AFUA_3G10980)-RELATED"/>
    <property type="match status" value="1"/>
</dbReference>
<dbReference type="Proteomes" id="UP001432180">
    <property type="component" value="Chromosome"/>
</dbReference>
<gene>
    <name evidence="2" type="ORF">Thiowin_00686</name>
</gene>
<keyword evidence="1" id="KW-0812">Transmembrane</keyword>
<protein>
    <submittedName>
        <fullName evidence="2">Integral membrane protein</fullName>
    </submittedName>
</protein>
<feature type="transmembrane region" description="Helical" evidence="1">
    <location>
        <begin position="22"/>
        <end position="42"/>
    </location>
</feature>
<dbReference type="RefSeq" id="WP_328986320.1">
    <property type="nucleotide sequence ID" value="NZ_CP121472.1"/>
</dbReference>
<name>A0ABZ0S5B3_9GAMM</name>
<keyword evidence="3" id="KW-1185">Reference proteome</keyword>
<organism evidence="2 3">
    <name type="scientific">Thiorhodovibrio winogradskyi</name>
    <dbReference type="NCBI Taxonomy" id="77007"/>
    <lineage>
        <taxon>Bacteria</taxon>
        <taxon>Pseudomonadati</taxon>
        <taxon>Pseudomonadota</taxon>
        <taxon>Gammaproteobacteria</taxon>
        <taxon>Chromatiales</taxon>
        <taxon>Chromatiaceae</taxon>
        <taxon>Thiorhodovibrio</taxon>
    </lineage>
</organism>
<feature type="transmembrane region" description="Helical" evidence="1">
    <location>
        <begin position="54"/>
        <end position="71"/>
    </location>
</feature>
<feature type="transmembrane region" description="Helical" evidence="1">
    <location>
        <begin position="110"/>
        <end position="131"/>
    </location>
</feature>